<dbReference type="SUPFAM" id="SSF53448">
    <property type="entry name" value="Nucleotide-diphospho-sugar transferases"/>
    <property type="match status" value="1"/>
</dbReference>
<name>A0A7C9RWQ6_9PSEU</name>
<comment type="caution">
    <text evidence="1">The sequence shown here is derived from an EMBL/GenBank/DDBJ whole genome shotgun (WGS) entry which is preliminary data.</text>
</comment>
<organism evidence="1 2">
    <name type="scientific">Lentzea alba</name>
    <dbReference type="NCBI Taxonomy" id="2714351"/>
    <lineage>
        <taxon>Bacteria</taxon>
        <taxon>Bacillati</taxon>
        <taxon>Actinomycetota</taxon>
        <taxon>Actinomycetes</taxon>
        <taxon>Pseudonocardiales</taxon>
        <taxon>Pseudonocardiaceae</taxon>
        <taxon>Lentzea</taxon>
    </lineage>
</organism>
<protein>
    <recommendedName>
        <fullName evidence="3">Glycosyl transferase family 8</fullName>
    </recommendedName>
</protein>
<evidence type="ECO:0000313" key="1">
    <source>
        <dbReference type="EMBL" id="NGY64789.1"/>
    </source>
</evidence>
<evidence type="ECO:0000313" key="2">
    <source>
        <dbReference type="Proteomes" id="UP000481360"/>
    </source>
</evidence>
<dbReference type="InterPro" id="IPR029044">
    <property type="entry name" value="Nucleotide-diphossugar_trans"/>
</dbReference>
<keyword evidence="2" id="KW-1185">Reference proteome</keyword>
<dbReference type="EMBL" id="JAAMPJ010000014">
    <property type="protein sequence ID" value="NGY64789.1"/>
    <property type="molecule type" value="Genomic_DNA"/>
</dbReference>
<sequence>MKLETHTLVSEEHVGRCNVMLRSLSLHCAVRPVLHDDGSLTARSVDQLRDEWPDALIISRTEADQRTAEQLTGHPKVRWWRSHNIRATQLVDYFLLAEQDRVLALDTDVVFLRKPTDILDWVSAAEGASPHFFYSPEFDPDPSGIHWLPEAVPDAPFIPAMCCGFAAVQVDEFLDLDYLENLIDRTDPGIVGRQRFVTQMYYSLMAGRLPAQRVASLGERYRSGPVENLPPCGDRVICHYFGSAESGSGIEGVWHSYPHLQPMLTL</sequence>
<dbReference type="AlphaFoldDB" id="A0A7C9RWQ6"/>
<dbReference type="RefSeq" id="WP_166053613.1">
    <property type="nucleotide sequence ID" value="NZ_JAAMPJ010000014.1"/>
</dbReference>
<dbReference type="Proteomes" id="UP000481360">
    <property type="component" value="Unassembled WGS sequence"/>
</dbReference>
<accession>A0A7C9RWQ6</accession>
<evidence type="ECO:0008006" key="3">
    <source>
        <dbReference type="Google" id="ProtNLM"/>
    </source>
</evidence>
<reference evidence="1 2" key="1">
    <citation type="submission" date="2020-03" db="EMBL/GenBank/DDBJ databases">
        <title>Isolation and identification of active actinomycetes.</title>
        <authorList>
            <person name="Sun X."/>
        </authorList>
    </citation>
    <scope>NUCLEOTIDE SEQUENCE [LARGE SCALE GENOMIC DNA]</scope>
    <source>
        <strain evidence="1 2">NEAU-D13</strain>
    </source>
</reference>
<gene>
    <name evidence="1" type="ORF">G7043_38340</name>
</gene>
<proteinExistence type="predicted"/>